<evidence type="ECO:0000313" key="4">
    <source>
        <dbReference type="Proteomes" id="UP000176005"/>
    </source>
</evidence>
<name>A0A1E7KYW1_9ACTN</name>
<dbReference type="InterPro" id="IPR008538">
    <property type="entry name" value="Uma2"/>
</dbReference>
<dbReference type="Pfam" id="PF05685">
    <property type="entry name" value="Uma2"/>
    <property type="match status" value="1"/>
</dbReference>
<feature type="domain" description="Putative restriction endonuclease" evidence="2">
    <location>
        <begin position="27"/>
        <end position="186"/>
    </location>
</feature>
<evidence type="ECO:0000256" key="1">
    <source>
        <dbReference type="SAM" id="MobiDB-lite"/>
    </source>
</evidence>
<dbReference type="PANTHER" id="PTHR35400">
    <property type="entry name" value="SLR1083 PROTEIN"/>
    <property type="match status" value="1"/>
</dbReference>
<dbReference type="SUPFAM" id="SSF52980">
    <property type="entry name" value="Restriction endonuclease-like"/>
    <property type="match status" value="1"/>
</dbReference>
<feature type="compositionally biased region" description="Gly residues" evidence="1">
    <location>
        <begin position="209"/>
        <end position="218"/>
    </location>
</feature>
<dbReference type="InterPro" id="IPR012296">
    <property type="entry name" value="Nuclease_put_TT1808"/>
</dbReference>
<proteinExistence type="predicted"/>
<dbReference type="AlphaFoldDB" id="A0A1E7KYW1"/>
<dbReference type="EMBL" id="LJGW01000384">
    <property type="protein sequence ID" value="OEV09104.1"/>
    <property type="molecule type" value="Genomic_DNA"/>
</dbReference>
<dbReference type="Proteomes" id="UP000176005">
    <property type="component" value="Unassembled WGS sequence"/>
</dbReference>
<reference evidence="3 4" key="1">
    <citation type="journal article" date="2016" name="Front. Microbiol.">
        <title>Comparative Genomics Analysis of Streptomyces Species Reveals Their Adaptation to the Marine Environment and Their Diversity at the Genomic Level.</title>
        <authorList>
            <person name="Tian X."/>
            <person name="Zhang Z."/>
            <person name="Yang T."/>
            <person name="Chen M."/>
            <person name="Li J."/>
            <person name="Chen F."/>
            <person name="Yang J."/>
            <person name="Li W."/>
            <person name="Zhang B."/>
            <person name="Zhang Z."/>
            <person name="Wu J."/>
            <person name="Zhang C."/>
            <person name="Long L."/>
            <person name="Xiao J."/>
        </authorList>
    </citation>
    <scope>NUCLEOTIDE SEQUENCE [LARGE SCALE GENOMIC DNA]</scope>
    <source>
        <strain evidence="3 4">SCSIO 10429</strain>
    </source>
</reference>
<dbReference type="InterPro" id="IPR011335">
    <property type="entry name" value="Restrct_endonuc-II-like"/>
</dbReference>
<feature type="region of interest" description="Disordered" evidence="1">
    <location>
        <begin position="192"/>
        <end position="218"/>
    </location>
</feature>
<organism evidence="3 4">
    <name type="scientific">Streptomyces nanshensis</name>
    <dbReference type="NCBI Taxonomy" id="518642"/>
    <lineage>
        <taxon>Bacteria</taxon>
        <taxon>Bacillati</taxon>
        <taxon>Actinomycetota</taxon>
        <taxon>Actinomycetes</taxon>
        <taxon>Kitasatosporales</taxon>
        <taxon>Streptomycetaceae</taxon>
        <taxon>Streptomyces</taxon>
    </lineage>
</organism>
<keyword evidence="4" id="KW-1185">Reference proteome</keyword>
<evidence type="ECO:0000259" key="2">
    <source>
        <dbReference type="Pfam" id="PF05685"/>
    </source>
</evidence>
<comment type="caution">
    <text evidence="3">The sequence shown here is derived from an EMBL/GenBank/DDBJ whole genome shotgun (WGS) entry which is preliminary data.</text>
</comment>
<sequence length="218" mass="23742">MTVMLERPTPIETPDGPPGFEALCRTLLRMEVPDGYRAEVIRGSIVMSPWSKGFYLPIMRSVRIQLEPHAPEGDIVDVAPFLFTFPGQERAYGPDVYVAARGAFETTKRYIDGEALTLVAELTSPSTRGDDWGDKVRVYGEAGVPVYLLLDMEERSATVFWEPSARGYTSHTTVPFGKTLHVPAPFDCKVDTGGFAPPTTEGVEETAEGAGGGEQEPG</sequence>
<accession>A0A1E7KYW1</accession>
<dbReference type="CDD" id="cd06260">
    <property type="entry name" value="DUF820-like"/>
    <property type="match status" value="1"/>
</dbReference>
<evidence type="ECO:0000313" key="3">
    <source>
        <dbReference type="EMBL" id="OEV09104.1"/>
    </source>
</evidence>
<dbReference type="PANTHER" id="PTHR35400:SF3">
    <property type="entry name" value="SLL1072 PROTEIN"/>
    <property type="match status" value="1"/>
</dbReference>
<gene>
    <name evidence="3" type="ORF">AN218_23625</name>
</gene>
<protein>
    <recommendedName>
        <fullName evidence="2">Putative restriction endonuclease domain-containing protein</fullName>
    </recommendedName>
</protein>
<dbReference type="Gene3D" id="3.90.1570.10">
    <property type="entry name" value="tt1808, chain A"/>
    <property type="match status" value="1"/>
</dbReference>